<gene>
    <name evidence="1" type="ORF">M0813_23148</name>
</gene>
<sequence length="301" mass="36306">MDIENIINLNHIKRKIKQLKENIKREETCSEEKFLLKQNISDLIYKTDILNQNTNIKKFNFENCKNRKRKEKEKEILTKIPNKKVHDLRNLFPDLSKLIVFRTHQYLLNKYACSTINFVIELKFSFSFYDIDSNEIKWVPSIYPNEKEVKLIQQKIYKKHTQLRSNIINEHLKNNTFTLDGTYVNNERGGNIIESLIEICSNKSQWFANISQNNINGTQEQKSFVIDSYIKFVKNHYVIKPFDLELIFEKDVPENYFLTYQDYQKIQNNYQIIFNKKKKKFKFQKTRTTVSQIKYKKKKKN</sequence>
<proteinExistence type="predicted"/>
<comment type="caution">
    <text evidence="1">The sequence shown here is derived from an EMBL/GenBank/DDBJ whole genome shotgun (WGS) entry which is preliminary data.</text>
</comment>
<dbReference type="EMBL" id="JAOAOG010000192">
    <property type="protein sequence ID" value="KAJ6241515.1"/>
    <property type="molecule type" value="Genomic_DNA"/>
</dbReference>
<reference evidence="1" key="1">
    <citation type="submission" date="2022-08" db="EMBL/GenBank/DDBJ databases">
        <title>Novel sulfate-reducing endosymbionts in the free-living metamonad Anaeramoeba.</title>
        <authorList>
            <person name="Jerlstrom-Hultqvist J."/>
            <person name="Cepicka I."/>
            <person name="Gallot-Lavallee L."/>
            <person name="Salas-Leiva D."/>
            <person name="Curtis B.A."/>
            <person name="Zahonova K."/>
            <person name="Pipaliya S."/>
            <person name="Dacks J."/>
            <person name="Roger A.J."/>
        </authorList>
    </citation>
    <scope>NUCLEOTIDE SEQUENCE</scope>
    <source>
        <strain evidence="1">Schooner1</strain>
    </source>
</reference>
<keyword evidence="2" id="KW-1185">Reference proteome</keyword>
<evidence type="ECO:0000313" key="2">
    <source>
        <dbReference type="Proteomes" id="UP001150062"/>
    </source>
</evidence>
<accession>A0ABQ8YA64</accession>
<organism evidence="1 2">
    <name type="scientific">Anaeramoeba flamelloides</name>
    <dbReference type="NCBI Taxonomy" id="1746091"/>
    <lineage>
        <taxon>Eukaryota</taxon>
        <taxon>Metamonada</taxon>
        <taxon>Anaeramoebidae</taxon>
        <taxon>Anaeramoeba</taxon>
    </lineage>
</organism>
<dbReference type="Proteomes" id="UP001150062">
    <property type="component" value="Unassembled WGS sequence"/>
</dbReference>
<name>A0ABQ8YA64_9EUKA</name>
<protein>
    <submittedName>
        <fullName evidence="1">Uncharacterized protein</fullName>
    </submittedName>
</protein>
<evidence type="ECO:0000313" key="1">
    <source>
        <dbReference type="EMBL" id="KAJ6241515.1"/>
    </source>
</evidence>